<organism evidence="3">
    <name type="scientific">Oedaleus infernalis</name>
    <dbReference type="NCBI Taxonomy" id="267432"/>
    <lineage>
        <taxon>Eukaryota</taxon>
        <taxon>Metazoa</taxon>
        <taxon>Ecdysozoa</taxon>
        <taxon>Arthropoda</taxon>
        <taxon>Hexapoda</taxon>
        <taxon>Insecta</taxon>
        <taxon>Pterygota</taxon>
        <taxon>Neoptera</taxon>
        <taxon>Polyneoptera</taxon>
        <taxon>Orthoptera</taxon>
        <taxon>Caelifera</taxon>
        <taxon>Acrididea</taxon>
        <taxon>Acridomorpha</taxon>
        <taxon>Acridoidea</taxon>
        <taxon>Acrididae</taxon>
        <taxon>Oedipodinae</taxon>
        <taxon>Oedaleus</taxon>
    </lineage>
</organism>
<dbReference type="PANTHER" id="PTHR11257">
    <property type="entry name" value="CHEMOSENSORY PROTEIN-RELATED"/>
    <property type="match status" value="1"/>
</dbReference>
<name>A0A3G2LGJ8_9ORTH</name>
<dbReference type="InterPro" id="IPR005055">
    <property type="entry name" value="A10/PebIII"/>
</dbReference>
<evidence type="ECO:0000313" key="3">
    <source>
        <dbReference type="EMBL" id="AYN71369.1"/>
    </source>
</evidence>
<gene>
    <name evidence="3" type="primary">CSP20</name>
</gene>
<evidence type="ECO:0000256" key="2">
    <source>
        <dbReference type="SAM" id="SignalP"/>
    </source>
</evidence>
<dbReference type="Gene3D" id="1.10.2080.10">
    <property type="entry name" value="Insect odorant-binding protein A10/Ejaculatory bulb-specific protein 3"/>
    <property type="match status" value="1"/>
</dbReference>
<reference evidence="3" key="1">
    <citation type="submission" date="2018-06" db="EMBL/GenBank/DDBJ databases">
        <title>Transcriptome analysis and expression profiles of olfactory relative protein genes in Oedaleus infernalis.</title>
        <authorList>
            <person name="Zhang Y."/>
            <person name="Pang B."/>
        </authorList>
    </citation>
    <scope>NUCLEOTIDE SEQUENCE</scope>
</reference>
<dbReference type="PANTHER" id="PTHR11257:SF12">
    <property type="entry name" value="EJACULATORY BULB-SPECIFIC PROTEIN 3-RELATED"/>
    <property type="match status" value="1"/>
</dbReference>
<accession>A0A3G2LGJ8</accession>
<dbReference type="AlphaFoldDB" id="A0A3G2LGJ8"/>
<feature type="chain" id="PRO_5018227484" evidence="2">
    <location>
        <begin position="20"/>
        <end position="126"/>
    </location>
</feature>
<evidence type="ECO:0000256" key="1">
    <source>
        <dbReference type="SAM" id="MobiDB-lite"/>
    </source>
</evidence>
<feature type="region of interest" description="Disordered" evidence="1">
    <location>
        <begin position="106"/>
        <end position="126"/>
    </location>
</feature>
<dbReference type="SUPFAM" id="SSF100910">
    <property type="entry name" value="Chemosensory protein Csp2"/>
    <property type="match status" value="1"/>
</dbReference>
<protein>
    <submittedName>
        <fullName evidence="3">Chemosensory protein 20</fullName>
    </submittedName>
</protein>
<proteinExistence type="evidence at transcript level"/>
<dbReference type="Pfam" id="PF03392">
    <property type="entry name" value="OS-D"/>
    <property type="match status" value="1"/>
</dbReference>
<sequence length="126" mass="14272">MRNSCLAVALLATVAVVCGGYTTRYDDFDVDQVLNNDRLLKRYHECLVSDSDAACTVEGKELKSVIPDALQTDCSQCNEKQKSQTEKVLSFLIHNKPDLWRSLQDKYDPDGSYRKRHDAELKKLSS</sequence>
<dbReference type="EMBL" id="MH568716">
    <property type="protein sequence ID" value="AYN71369.1"/>
    <property type="molecule type" value="mRNA"/>
</dbReference>
<keyword evidence="2" id="KW-0732">Signal</keyword>
<feature type="signal peptide" evidence="2">
    <location>
        <begin position="1"/>
        <end position="19"/>
    </location>
</feature>
<dbReference type="InterPro" id="IPR036682">
    <property type="entry name" value="OS_D_A10/PebIII_sf"/>
</dbReference>